<keyword evidence="5 8" id="KW-0418">Kinase</keyword>
<dbReference type="Proteomes" id="UP000652307">
    <property type="component" value="Unassembled WGS sequence"/>
</dbReference>
<dbReference type="EMBL" id="JADEZV010000001">
    <property type="protein sequence ID" value="MBE9390553.1"/>
    <property type="molecule type" value="Genomic_DNA"/>
</dbReference>
<dbReference type="Pfam" id="PF02223">
    <property type="entry name" value="Thymidylate_kin"/>
    <property type="match status" value="1"/>
</dbReference>
<keyword evidence="6 8" id="KW-0067">ATP-binding</keyword>
<dbReference type="InterPro" id="IPR018094">
    <property type="entry name" value="Thymidylate_kinase"/>
</dbReference>
<reference evidence="10" key="1">
    <citation type="submission" date="2020-10" db="EMBL/GenBank/DDBJ databases">
        <title>Fervidococcus fontis strain 3639Fd - the first crenarchaeon capable of growth on lipids.</title>
        <authorList>
            <person name="Kochetkova T.V."/>
            <person name="Elcheninov A.G."/>
            <person name="Toschakov S.V."/>
            <person name="Kublanov I.V."/>
        </authorList>
    </citation>
    <scope>NUCLEOTIDE SEQUENCE</scope>
    <source>
        <strain evidence="10">3639Fd</strain>
    </source>
</reference>
<evidence type="ECO:0000256" key="4">
    <source>
        <dbReference type="ARBA" id="ARBA00022741"/>
    </source>
</evidence>
<keyword evidence="2 8" id="KW-0808">Transferase</keyword>
<evidence type="ECO:0000256" key="6">
    <source>
        <dbReference type="ARBA" id="ARBA00022840"/>
    </source>
</evidence>
<gene>
    <name evidence="8 10" type="primary">tmk</name>
    <name evidence="10" type="ORF">IOK49_00415</name>
</gene>
<dbReference type="Gene3D" id="3.40.50.300">
    <property type="entry name" value="P-loop containing nucleotide triphosphate hydrolases"/>
    <property type="match status" value="1"/>
</dbReference>
<dbReference type="GeneID" id="12450285"/>
<dbReference type="InterPro" id="IPR018095">
    <property type="entry name" value="Thymidylate_kin_CS"/>
</dbReference>
<dbReference type="PANTHER" id="PTHR10344:SF4">
    <property type="entry name" value="UMP-CMP KINASE 2, MITOCHONDRIAL"/>
    <property type="match status" value="1"/>
</dbReference>
<dbReference type="InterPro" id="IPR039430">
    <property type="entry name" value="Thymidylate_kin-like_dom"/>
</dbReference>
<comment type="caution">
    <text evidence="10">The sequence shown here is derived from an EMBL/GenBank/DDBJ whole genome shotgun (WGS) entry which is preliminary data.</text>
</comment>
<evidence type="ECO:0000256" key="8">
    <source>
        <dbReference type="HAMAP-Rule" id="MF_00165"/>
    </source>
</evidence>
<dbReference type="PROSITE" id="PS01331">
    <property type="entry name" value="THYMIDYLATE_KINASE"/>
    <property type="match status" value="1"/>
</dbReference>
<dbReference type="RefSeq" id="WP_014558322.1">
    <property type="nucleotide sequence ID" value="NZ_JADEZV010000001.1"/>
</dbReference>
<dbReference type="GO" id="GO:0006227">
    <property type="term" value="P:dUDP biosynthetic process"/>
    <property type="evidence" value="ECO:0007669"/>
    <property type="project" value="TreeGrafter"/>
</dbReference>
<dbReference type="SUPFAM" id="SSF52540">
    <property type="entry name" value="P-loop containing nucleoside triphosphate hydrolases"/>
    <property type="match status" value="1"/>
</dbReference>
<dbReference type="GO" id="GO:0005524">
    <property type="term" value="F:ATP binding"/>
    <property type="evidence" value="ECO:0007669"/>
    <property type="project" value="UniProtKB-UniRule"/>
</dbReference>
<evidence type="ECO:0000256" key="3">
    <source>
        <dbReference type="ARBA" id="ARBA00022727"/>
    </source>
</evidence>
<feature type="binding site" evidence="8">
    <location>
        <begin position="57"/>
        <end position="64"/>
    </location>
    <ligand>
        <name>ATP</name>
        <dbReference type="ChEBI" id="CHEBI:30616"/>
    </ligand>
</feature>
<feature type="domain" description="Thymidylate kinase-like" evidence="9">
    <location>
        <begin position="55"/>
        <end position="235"/>
    </location>
</feature>
<dbReference type="OMA" id="QMAYLFA"/>
<evidence type="ECO:0000256" key="2">
    <source>
        <dbReference type="ARBA" id="ARBA00022679"/>
    </source>
</evidence>
<evidence type="ECO:0000259" key="9">
    <source>
        <dbReference type="Pfam" id="PF02223"/>
    </source>
</evidence>
<organism evidence="10 11">
    <name type="scientific">Fervidicoccus fontis</name>
    <dbReference type="NCBI Taxonomy" id="683846"/>
    <lineage>
        <taxon>Archaea</taxon>
        <taxon>Thermoproteota</taxon>
        <taxon>Thermoprotei</taxon>
        <taxon>Fervidicoccales</taxon>
        <taxon>Fervidicoccaceae</taxon>
        <taxon>Fervidicoccus</taxon>
    </lineage>
</organism>
<dbReference type="NCBIfam" id="TIGR00041">
    <property type="entry name" value="DTMP_kinase"/>
    <property type="match status" value="1"/>
</dbReference>
<accession>A0A843A6Z5</accession>
<evidence type="ECO:0000256" key="5">
    <source>
        <dbReference type="ARBA" id="ARBA00022777"/>
    </source>
</evidence>
<evidence type="ECO:0000256" key="7">
    <source>
        <dbReference type="ARBA" id="ARBA00048743"/>
    </source>
</evidence>
<evidence type="ECO:0000313" key="10">
    <source>
        <dbReference type="EMBL" id="MBE9390553.1"/>
    </source>
</evidence>
<keyword evidence="3 8" id="KW-0545">Nucleotide biosynthesis</keyword>
<comment type="similarity">
    <text evidence="1 8">Belongs to the thymidylate kinase family.</text>
</comment>
<dbReference type="CDD" id="cd01672">
    <property type="entry name" value="TMPK"/>
    <property type="match status" value="1"/>
</dbReference>
<dbReference type="PANTHER" id="PTHR10344">
    <property type="entry name" value="THYMIDYLATE KINASE"/>
    <property type="match status" value="1"/>
</dbReference>
<dbReference type="AlphaFoldDB" id="A0A843A6Z5"/>
<dbReference type="EC" id="2.7.4.9" evidence="8"/>
<evidence type="ECO:0000256" key="1">
    <source>
        <dbReference type="ARBA" id="ARBA00009776"/>
    </source>
</evidence>
<proteinExistence type="inferred from homology"/>
<sequence length="242" mass="27826">MIDKYSSEDAIILRPGTKIFLKRILSYNLDMSKILEEPKFSFLKSDEKKGRYVAIEGIDGSGKTTIAEKVCNLLMQGGKRCILVREPWTLEIKKLLENNPKIDPVVEAFLFATDRMILNYNVISNALKEDTYVISDRCYLSSLVYQYIRGAEESIIFALNSLIIKPDAIFLLDVSVETGLKRLMEKKKRELTHLEGFEFLKKVKERYLEISNTLKDQKIFKIDGEAKPEEISEAIFNKIIAL</sequence>
<keyword evidence="4 8" id="KW-0547">Nucleotide-binding</keyword>
<dbReference type="GO" id="GO:0006233">
    <property type="term" value="P:dTDP biosynthetic process"/>
    <property type="evidence" value="ECO:0007669"/>
    <property type="project" value="InterPro"/>
</dbReference>
<comment type="catalytic activity">
    <reaction evidence="7 8">
        <text>dTMP + ATP = dTDP + ADP</text>
        <dbReference type="Rhea" id="RHEA:13517"/>
        <dbReference type="ChEBI" id="CHEBI:30616"/>
        <dbReference type="ChEBI" id="CHEBI:58369"/>
        <dbReference type="ChEBI" id="CHEBI:63528"/>
        <dbReference type="ChEBI" id="CHEBI:456216"/>
        <dbReference type="EC" id="2.7.4.9"/>
    </reaction>
</comment>
<dbReference type="GO" id="GO:0005737">
    <property type="term" value="C:cytoplasm"/>
    <property type="evidence" value="ECO:0007669"/>
    <property type="project" value="TreeGrafter"/>
</dbReference>
<evidence type="ECO:0000313" key="11">
    <source>
        <dbReference type="Proteomes" id="UP000652307"/>
    </source>
</evidence>
<protein>
    <recommendedName>
        <fullName evidence="8">Probable thymidylate kinase</fullName>
        <ecNumber evidence="8">2.7.4.9</ecNumber>
    </recommendedName>
    <alternativeName>
        <fullName evidence="8">dTMP kinase</fullName>
    </alternativeName>
</protein>
<dbReference type="GO" id="GO:0006235">
    <property type="term" value="P:dTTP biosynthetic process"/>
    <property type="evidence" value="ECO:0007669"/>
    <property type="project" value="UniProtKB-UniRule"/>
</dbReference>
<dbReference type="HAMAP" id="MF_00165">
    <property type="entry name" value="Thymidylate_kinase"/>
    <property type="match status" value="1"/>
</dbReference>
<name>A0A843A6Z5_9CREN</name>
<dbReference type="GO" id="GO:0004798">
    <property type="term" value="F:dTMP kinase activity"/>
    <property type="evidence" value="ECO:0007669"/>
    <property type="project" value="UniProtKB-UniRule"/>
</dbReference>
<dbReference type="InterPro" id="IPR027417">
    <property type="entry name" value="P-loop_NTPase"/>
</dbReference>